<dbReference type="InterPro" id="IPR004358">
    <property type="entry name" value="Sig_transdc_His_kin-like_C"/>
</dbReference>
<feature type="transmembrane region" description="Helical" evidence="7">
    <location>
        <begin position="209"/>
        <end position="227"/>
    </location>
</feature>
<dbReference type="Pfam" id="PF00512">
    <property type="entry name" value="HisKA"/>
    <property type="match status" value="1"/>
</dbReference>
<keyword evidence="4" id="KW-0597">Phosphoprotein</keyword>
<dbReference type="PANTHER" id="PTHR43304:SF1">
    <property type="entry name" value="PAC DOMAIN-CONTAINING PROTEIN"/>
    <property type="match status" value="1"/>
</dbReference>
<gene>
    <name evidence="12" type="ORF">GCM10008955_36430</name>
</gene>
<organism evidence="12 13">
    <name type="scientific">Deinococcus malanensis</name>
    <dbReference type="NCBI Taxonomy" id="1706855"/>
    <lineage>
        <taxon>Bacteria</taxon>
        <taxon>Thermotogati</taxon>
        <taxon>Deinococcota</taxon>
        <taxon>Deinococci</taxon>
        <taxon>Deinococcales</taxon>
        <taxon>Deinococcaceae</taxon>
        <taxon>Deinococcus</taxon>
    </lineage>
</organism>
<evidence type="ECO:0000259" key="11">
    <source>
        <dbReference type="PROSITE" id="PS50885"/>
    </source>
</evidence>
<evidence type="ECO:0000259" key="10">
    <source>
        <dbReference type="PROSITE" id="PS50113"/>
    </source>
</evidence>
<dbReference type="CDD" id="cd00130">
    <property type="entry name" value="PAS"/>
    <property type="match status" value="1"/>
</dbReference>
<feature type="domain" description="PAC" evidence="10">
    <location>
        <begin position="487"/>
        <end position="538"/>
    </location>
</feature>
<dbReference type="CDD" id="cd00082">
    <property type="entry name" value="HisKA"/>
    <property type="match status" value="1"/>
</dbReference>
<dbReference type="InterPro" id="IPR036890">
    <property type="entry name" value="HATPase_C_sf"/>
</dbReference>
<evidence type="ECO:0000256" key="7">
    <source>
        <dbReference type="SAM" id="Phobius"/>
    </source>
</evidence>
<dbReference type="InterPro" id="IPR036097">
    <property type="entry name" value="HisK_dim/P_sf"/>
</dbReference>
<dbReference type="SMART" id="SM00387">
    <property type="entry name" value="HATPase_c"/>
    <property type="match status" value="1"/>
</dbReference>
<evidence type="ECO:0000256" key="1">
    <source>
        <dbReference type="ARBA" id="ARBA00000085"/>
    </source>
</evidence>
<dbReference type="InterPro" id="IPR000014">
    <property type="entry name" value="PAS"/>
</dbReference>
<dbReference type="SUPFAM" id="SSF158472">
    <property type="entry name" value="HAMP domain-like"/>
    <property type="match status" value="1"/>
</dbReference>
<keyword evidence="7" id="KW-0472">Membrane</keyword>
<comment type="catalytic activity">
    <reaction evidence="1">
        <text>ATP + protein L-histidine = ADP + protein N-phospho-L-histidine.</text>
        <dbReference type="EC" id="2.7.13.3"/>
    </reaction>
</comment>
<dbReference type="NCBIfam" id="TIGR00229">
    <property type="entry name" value="sensory_box"/>
    <property type="match status" value="2"/>
</dbReference>
<dbReference type="InterPro" id="IPR013767">
    <property type="entry name" value="PAS_fold"/>
</dbReference>
<feature type="domain" description="PAS" evidence="9">
    <location>
        <begin position="290"/>
        <end position="342"/>
    </location>
</feature>
<evidence type="ECO:0000256" key="6">
    <source>
        <dbReference type="ARBA" id="ARBA00022777"/>
    </source>
</evidence>
<dbReference type="Pfam" id="PF02518">
    <property type="entry name" value="HATPase_c"/>
    <property type="match status" value="1"/>
</dbReference>
<evidence type="ECO:0000256" key="4">
    <source>
        <dbReference type="ARBA" id="ARBA00022553"/>
    </source>
</evidence>
<dbReference type="PANTHER" id="PTHR43304">
    <property type="entry name" value="PHYTOCHROME-LIKE PROTEIN CPH1"/>
    <property type="match status" value="1"/>
</dbReference>
<dbReference type="GO" id="GO:0016301">
    <property type="term" value="F:kinase activity"/>
    <property type="evidence" value="ECO:0007669"/>
    <property type="project" value="UniProtKB-KW"/>
</dbReference>
<protein>
    <recommendedName>
        <fullName evidence="3">histidine kinase</fullName>
        <ecNumber evidence="3">2.7.13.3</ecNumber>
    </recommendedName>
</protein>
<dbReference type="InterPro" id="IPR001610">
    <property type="entry name" value="PAC"/>
</dbReference>
<dbReference type="PROSITE" id="PS50885">
    <property type="entry name" value="HAMP"/>
    <property type="match status" value="1"/>
</dbReference>
<dbReference type="InterPro" id="IPR000700">
    <property type="entry name" value="PAS-assoc_C"/>
</dbReference>
<dbReference type="Pfam" id="PF00989">
    <property type="entry name" value="PAS"/>
    <property type="match status" value="1"/>
</dbReference>
<evidence type="ECO:0000259" key="8">
    <source>
        <dbReference type="PROSITE" id="PS50109"/>
    </source>
</evidence>
<keyword evidence="5" id="KW-0808">Transferase</keyword>
<dbReference type="InterPro" id="IPR003661">
    <property type="entry name" value="HisK_dim/P_dom"/>
</dbReference>
<feature type="domain" description="Histidine kinase" evidence="8">
    <location>
        <begin position="556"/>
        <end position="770"/>
    </location>
</feature>
<keyword evidence="7" id="KW-1133">Transmembrane helix</keyword>
<dbReference type="InterPro" id="IPR035965">
    <property type="entry name" value="PAS-like_dom_sf"/>
</dbReference>
<proteinExistence type="predicted"/>
<evidence type="ECO:0000256" key="3">
    <source>
        <dbReference type="ARBA" id="ARBA00012438"/>
    </source>
</evidence>
<keyword evidence="6 12" id="KW-0418">Kinase</keyword>
<feature type="transmembrane region" description="Helical" evidence="7">
    <location>
        <begin position="35"/>
        <end position="53"/>
    </location>
</feature>
<comment type="subcellular location">
    <subcellularLocation>
        <location evidence="2">Membrane</location>
    </subcellularLocation>
</comment>
<dbReference type="PROSITE" id="PS50112">
    <property type="entry name" value="PAS"/>
    <property type="match status" value="2"/>
</dbReference>
<evidence type="ECO:0000313" key="13">
    <source>
        <dbReference type="Proteomes" id="UP000647587"/>
    </source>
</evidence>
<dbReference type="Gene3D" id="6.10.340.10">
    <property type="match status" value="1"/>
</dbReference>
<accession>A0ABQ2F1P9</accession>
<dbReference type="CDD" id="cd19410">
    <property type="entry name" value="HK9-like_sensor"/>
    <property type="match status" value="1"/>
</dbReference>
<dbReference type="EC" id="2.7.13.3" evidence="3"/>
<feature type="domain" description="PAS" evidence="9">
    <location>
        <begin position="422"/>
        <end position="477"/>
    </location>
</feature>
<dbReference type="SMART" id="SM00304">
    <property type="entry name" value="HAMP"/>
    <property type="match status" value="1"/>
</dbReference>
<evidence type="ECO:0000259" key="9">
    <source>
        <dbReference type="PROSITE" id="PS50112"/>
    </source>
</evidence>
<dbReference type="PROSITE" id="PS50109">
    <property type="entry name" value="HIS_KIN"/>
    <property type="match status" value="1"/>
</dbReference>
<dbReference type="InterPro" id="IPR003594">
    <property type="entry name" value="HATPase_dom"/>
</dbReference>
<feature type="domain" description="PAC" evidence="10">
    <location>
        <begin position="369"/>
        <end position="421"/>
    </location>
</feature>
<dbReference type="PRINTS" id="PR00344">
    <property type="entry name" value="BCTRLSENSOR"/>
</dbReference>
<dbReference type="InterPro" id="IPR005467">
    <property type="entry name" value="His_kinase_dom"/>
</dbReference>
<dbReference type="InterPro" id="IPR007891">
    <property type="entry name" value="CHASE3"/>
</dbReference>
<sequence>MSLPPSTSRIPPRQSERDEAMRKPLLQPYVLRHQLGSWLLLLIVAVTVAWGMHRLEQNTRTGMRAQSELVALEGVYSALVDQQAGVRGYVLTGEDRYLEPYRRGLTVLPQHLLTLRTLAGSEPPAAREAHLKVLRDLERLHRQWLARVAAPELARTRQGDFSTAVQIVRMGQGKQLMDEMRALVDARRDTVEARQVTLNQTTFTTLQQVRWLSVGGLLLALLASVLATTRATRTVAKGLHSITTGARRVADGQLDERVPLDHVREGALLGVAFNEMTDQLQQREAELHRNSVRNRLILDAVGDGVVGTDTHGRGTFANPAALSMTGYALPDLIGQNIHERLHQAAEGEASLPASVCPACHAAEDGGAQRMAAATFRRQDGSSFPVEYFIAPLRGADNLLEGSVISFRDVTEQRAAQHALQQSEARLRAVTANLPVVLFALDRSGVFTLVEGQPLTDLGIVSEELVGQNLFTRARTPEIAAHFEAAFRGEEQQFTLDLAGRTLDVWLTPLHEENSGVSGVVGAAADVTERLNIERELREANRNLLRSNAELEQFAYVTSHDLQAPLRAVVSFTELLTRRLDGQLDARTTQYVDHILDGTHRMKRMIDDLLTYARVDRVERELEDVPLESVLKVVQHTLSDTLTSTQAVITHDPLPVIRGDLTELTSLLQNLVENAVKYRASGRTPIIHVGSMPEDDGWHFTVSDNGIGIEPAYFERIFKIFQRLHHRDAIDGTGVGLAVCRKIVERYEGRIWVESIPGSGSVFHFTLPEGVVGPQLIDVH</sequence>
<keyword evidence="7" id="KW-0812">Transmembrane</keyword>
<dbReference type="SUPFAM" id="SSF55785">
    <property type="entry name" value="PYP-like sensor domain (PAS domain)"/>
    <property type="match status" value="2"/>
</dbReference>
<comment type="caution">
    <text evidence="12">The sequence shown here is derived from an EMBL/GenBank/DDBJ whole genome shotgun (WGS) entry which is preliminary data.</text>
</comment>
<dbReference type="SMART" id="SM00091">
    <property type="entry name" value="PAS"/>
    <property type="match status" value="2"/>
</dbReference>
<dbReference type="Gene3D" id="3.30.450.20">
    <property type="entry name" value="PAS domain"/>
    <property type="match status" value="2"/>
</dbReference>
<feature type="domain" description="HAMP" evidence="11">
    <location>
        <begin position="233"/>
        <end position="285"/>
    </location>
</feature>
<dbReference type="SUPFAM" id="SSF55874">
    <property type="entry name" value="ATPase domain of HSP90 chaperone/DNA topoisomerase II/histidine kinase"/>
    <property type="match status" value="1"/>
</dbReference>
<dbReference type="Gene3D" id="3.30.565.10">
    <property type="entry name" value="Histidine kinase-like ATPase, C-terminal domain"/>
    <property type="match status" value="1"/>
</dbReference>
<dbReference type="Gene3D" id="1.10.287.130">
    <property type="match status" value="1"/>
</dbReference>
<dbReference type="Proteomes" id="UP000647587">
    <property type="component" value="Unassembled WGS sequence"/>
</dbReference>
<evidence type="ECO:0000256" key="2">
    <source>
        <dbReference type="ARBA" id="ARBA00004370"/>
    </source>
</evidence>
<evidence type="ECO:0000256" key="5">
    <source>
        <dbReference type="ARBA" id="ARBA00022679"/>
    </source>
</evidence>
<reference evidence="13" key="1">
    <citation type="journal article" date="2019" name="Int. J. Syst. Evol. Microbiol.">
        <title>The Global Catalogue of Microorganisms (GCM) 10K type strain sequencing project: providing services to taxonomists for standard genome sequencing and annotation.</title>
        <authorList>
            <consortium name="The Broad Institute Genomics Platform"/>
            <consortium name="The Broad Institute Genome Sequencing Center for Infectious Disease"/>
            <person name="Wu L."/>
            <person name="Ma J."/>
        </authorList>
    </citation>
    <scope>NUCLEOTIDE SEQUENCE [LARGE SCALE GENOMIC DNA]</scope>
    <source>
        <strain evidence="13">JCM 30331</strain>
    </source>
</reference>
<dbReference type="Pfam" id="PF00672">
    <property type="entry name" value="HAMP"/>
    <property type="match status" value="1"/>
</dbReference>
<dbReference type="CDD" id="cd06225">
    <property type="entry name" value="HAMP"/>
    <property type="match status" value="1"/>
</dbReference>
<name>A0ABQ2F1P9_9DEIO</name>
<dbReference type="InterPro" id="IPR052162">
    <property type="entry name" value="Sensor_kinase/Photoreceptor"/>
</dbReference>
<dbReference type="SMART" id="SM00388">
    <property type="entry name" value="HisKA"/>
    <property type="match status" value="1"/>
</dbReference>
<dbReference type="EMBL" id="BMPP01000020">
    <property type="protein sequence ID" value="GGK39344.1"/>
    <property type="molecule type" value="Genomic_DNA"/>
</dbReference>
<evidence type="ECO:0000313" key="12">
    <source>
        <dbReference type="EMBL" id="GGK39344.1"/>
    </source>
</evidence>
<dbReference type="Pfam" id="PF05227">
    <property type="entry name" value="CHASE3"/>
    <property type="match status" value="1"/>
</dbReference>
<dbReference type="PROSITE" id="PS50113">
    <property type="entry name" value="PAC"/>
    <property type="match status" value="2"/>
</dbReference>
<dbReference type="InterPro" id="IPR003660">
    <property type="entry name" value="HAMP_dom"/>
</dbReference>
<dbReference type="SUPFAM" id="SSF47384">
    <property type="entry name" value="Homodimeric domain of signal transducing histidine kinase"/>
    <property type="match status" value="1"/>
</dbReference>
<keyword evidence="13" id="KW-1185">Reference proteome</keyword>
<dbReference type="SMART" id="SM00086">
    <property type="entry name" value="PAC"/>
    <property type="match status" value="1"/>
</dbReference>